<feature type="region of interest" description="Disordered" evidence="1">
    <location>
        <begin position="43"/>
        <end position="130"/>
    </location>
</feature>
<dbReference type="Proteomes" id="UP001157017">
    <property type="component" value="Unassembled WGS sequence"/>
</dbReference>
<protein>
    <submittedName>
        <fullName evidence="2">Uncharacterized protein</fullName>
    </submittedName>
</protein>
<organism evidence="2 3">
    <name type="scientific">Angustibacter aerolatus</name>
    <dbReference type="NCBI Taxonomy" id="1162965"/>
    <lineage>
        <taxon>Bacteria</taxon>
        <taxon>Bacillati</taxon>
        <taxon>Actinomycetota</taxon>
        <taxon>Actinomycetes</taxon>
        <taxon>Kineosporiales</taxon>
        <taxon>Kineosporiaceae</taxon>
    </lineage>
</organism>
<accession>A0ABQ6JC55</accession>
<proteinExistence type="predicted"/>
<evidence type="ECO:0000313" key="2">
    <source>
        <dbReference type="EMBL" id="GMA84784.1"/>
    </source>
</evidence>
<name>A0ABQ6JC55_9ACTN</name>
<reference evidence="3" key="1">
    <citation type="journal article" date="2019" name="Int. J. Syst. Evol. Microbiol.">
        <title>The Global Catalogue of Microorganisms (GCM) 10K type strain sequencing project: providing services to taxonomists for standard genome sequencing and annotation.</title>
        <authorList>
            <consortium name="The Broad Institute Genomics Platform"/>
            <consortium name="The Broad Institute Genome Sequencing Center for Infectious Disease"/>
            <person name="Wu L."/>
            <person name="Ma J."/>
        </authorList>
    </citation>
    <scope>NUCLEOTIDE SEQUENCE [LARGE SCALE GENOMIC DNA]</scope>
    <source>
        <strain evidence="3">NBRC 108730</strain>
    </source>
</reference>
<sequence length="130" mass="13631">MSSGEVVVLRAGSRVRPKVVPVAALPLLERLRTPGTLADAVADVGRTTGTDPSALLDDAFEPARRAGPRRPARRRGQRGGARERAAAPGRRAVRPRRACSTRCAACTTARCGGPGTSRPAPTRAVTARSR</sequence>
<evidence type="ECO:0000256" key="1">
    <source>
        <dbReference type="SAM" id="MobiDB-lite"/>
    </source>
</evidence>
<evidence type="ECO:0000313" key="3">
    <source>
        <dbReference type="Proteomes" id="UP001157017"/>
    </source>
</evidence>
<feature type="compositionally biased region" description="Low complexity" evidence="1">
    <location>
        <begin position="100"/>
        <end position="111"/>
    </location>
</feature>
<keyword evidence="3" id="KW-1185">Reference proteome</keyword>
<comment type="caution">
    <text evidence="2">The sequence shown here is derived from an EMBL/GenBank/DDBJ whole genome shotgun (WGS) entry which is preliminary data.</text>
</comment>
<dbReference type="EMBL" id="BSUZ01000001">
    <property type="protein sequence ID" value="GMA84784.1"/>
    <property type="molecule type" value="Genomic_DNA"/>
</dbReference>
<feature type="compositionally biased region" description="Basic residues" evidence="1">
    <location>
        <begin position="66"/>
        <end position="77"/>
    </location>
</feature>
<gene>
    <name evidence="2" type="ORF">GCM10025868_00340</name>
</gene>